<name>A0AA35MGJ0_9HYPO</name>
<comment type="caution">
    <text evidence="4">The sequence shown here is derived from an EMBL/GenBank/DDBJ whole genome shotgun (WGS) entry which is preliminary data.</text>
</comment>
<dbReference type="EMBL" id="CABFNP030001284">
    <property type="protein sequence ID" value="CAI6096568.1"/>
    <property type="molecule type" value="Genomic_DNA"/>
</dbReference>
<accession>A0AA35MGJ0</accession>
<comment type="cofactor">
    <cofactor evidence="1">
        <name>Cu cation</name>
        <dbReference type="ChEBI" id="CHEBI:23378"/>
    </cofactor>
    <text evidence="1">Contains 1 topaquinone per subunit.</text>
</comment>
<dbReference type="GO" id="GO:0008131">
    <property type="term" value="F:primary methylamine oxidase activity"/>
    <property type="evidence" value="ECO:0007669"/>
    <property type="project" value="InterPro"/>
</dbReference>
<dbReference type="EC" id="1.4.3.-" evidence="1"/>
<comment type="PTM">
    <text evidence="1">Topaquinone (TPQ) is generated by copper-dependent autoxidation of a specific tyrosyl residue.</text>
</comment>
<dbReference type="Pfam" id="PF01179">
    <property type="entry name" value="Cu_amine_oxid"/>
    <property type="match status" value="1"/>
</dbReference>
<evidence type="ECO:0000313" key="4">
    <source>
        <dbReference type="EMBL" id="CAI6096568.1"/>
    </source>
</evidence>
<keyword evidence="1" id="KW-0186">Copper</keyword>
<dbReference type="InterPro" id="IPR015798">
    <property type="entry name" value="Cu_amine_oxidase_C"/>
</dbReference>
<dbReference type="Proteomes" id="UP001160390">
    <property type="component" value="Unassembled WGS sequence"/>
</dbReference>
<organism evidence="4 5">
    <name type="scientific">Clonostachys chloroleuca</name>
    <dbReference type="NCBI Taxonomy" id="1926264"/>
    <lineage>
        <taxon>Eukaryota</taxon>
        <taxon>Fungi</taxon>
        <taxon>Dikarya</taxon>
        <taxon>Ascomycota</taxon>
        <taxon>Pezizomycotina</taxon>
        <taxon>Sordariomycetes</taxon>
        <taxon>Hypocreomycetidae</taxon>
        <taxon>Hypocreales</taxon>
        <taxon>Bionectriaceae</taxon>
        <taxon>Clonostachys</taxon>
    </lineage>
</organism>
<feature type="domain" description="Copper amine oxidase catalytic" evidence="3">
    <location>
        <begin position="2"/>
        <end position="116"/>
    </location>
</feature>
<evidence type="ECO:0000256" key="1">
    <source>
        <dbReference type="RuleBase" id="RU000672"/>
    </source>
</evidence>
<dbReference type="Gene3D" id="2.70.98.20">
    <property type="entry name" value="Copper amine oxidase, catalytic domain"/>
    <property type="match status" value="1"/>
</dbReference>
<dbReference type="InterPro" id="IPR036460">
    <property type="entry name" value="Cu_amine_oxidase_C_sf"/>
</dbReference>
<dbReference type="GO" id="GO:0009308">
    <property type="term" value="P:amine metabolic process"/>
    <property type="evidence" value="ECO:0007669"/>
    <property type="project" value="UniProtKB-UniRule"/>
</dbReference>
<evidence type="ECO:0000256" key="2">
    <source>
        <dbReference type="SAM" id="MobiDB-lite"/>
    </source>
</evidence>
<evidence type="ECO:0000313" key="5">
    <source>
        <dbReference type="Proteomes" id="UP001160390"/>
    </source>
</evidence>
<gene>
    <name evidence="4" type="ORF">CCHLO57077_00003055</name>
</gene>
<reference evidence="4" key="1">
    <citation type="submission" date="2023-01" db="EMBL/GenBank/DDBJ databases">
        <authorList>
            <person name="Piombo E."/>
        </authorList>
    </citation>
    <scope>NUCLEOTIDE SEQUENCE</scope>
</reference>
<dbReference type="SUPFAM" id="SSF49998">
    <property type="entry name" value="Amine oxidase catalytic domain"/>
    <property type="match status" value="1"/>
</dbReference>
<keyword evidence="5" id="KW-1185">Reference proteome</keyword>
<keyword evidence="1" id="KW-0560">Oxidoreductase</keyword>
<evidence type="ECO:0000259" key="3">
    <source>
        <dbReference type="Pfam" id="PF01179"/>
    </source>
</evidence>
<dbReference type="GO" id="GO:0048038">
    <property type="term" value="F:quinone binding"/>
    <property type="evidence" value="ECO:0007669"/>
    <property type="project" value="InterPro"/>
</dbReference>
<dbReference type="InterPro" id="IPR000269">
    <property type="entry name" value="Cu_amine_oxidase"/>
</dbReference>
<keyword evidence="1" id="KW-0479">Metal-binding</keyword>
<feature type="region of interest" description="Disordered" evidence="2">
    <location>
        <begin position="138"/>
        <end position="171"/>
    </location>
</feature>
<proteinExistence type="inferred from homology"/>
<dbReference type="PANTHER" id="PTHR10638:SF91">
    <property type="entry name" value="AMINE OXIDASE"/>
    <property type="match status" value="1"/>
</dbReference>
<keyword evidence="1" id="KW-0801">TPQ</keyword>
<dbReference type="GO" id="GO:0005507">
    <property type="term" value="F:copper ion binding"/>
    <property type="evidence" value="ECO:0007669"/>
    <property type="project" value="InterPro"/>
</dbReference>
<sequence>MNEESILAKRAPFAKHDFWVTGYRDGEFWAAGEFTNQSREEKGGVGDMVARGDWFTSLEPDEEEAQGEAVQKAGPVVWSVFGFTHNPRVEDWPVMPVEIHQMHLRPADFFPSNPALDVPSMRNNMSVLVPCCDNGTAKQEPKTGAVQGVPLSHLQGTGPDVNPKEAGASVK</sequence>
<dbReference type="AlphaFoldDB" id="A0AA35MGJ0"/>
<comment type="similarity">
    <text evidence="1">Belongs to the copper/topaquinone oxidase family.</text>
</comment>
<protein>
    <recommendedName>
        <fullName evidence="1">Amine oxidase</fullName>
        <ecNumber evidence="1">1.4.3.-</ecNumber>
    </recommendedName>
</protein>
<dbReference type="PANTHER" id="PTHR10638">
    <property type="entry name" value="COPPER AMINE OXIDASE"/>
    <property type="match status" value="1"/>
</dbReference>